<evidence type="ECO:0000313" key="6">
    <source>
        <dbReference type="EMBL" id="AAK11962.1"/>
    </source>
</evidence>
<reference evidence="6" key="2">
    <citation type="journal article" date="2001" name="J. Clin. Microbiol.">
        <title>Detection and heterogeneity of herpesviruses causing Pacheco's disease in parrots.</title>
        <authorList>
            <person name="Tomaszewski E."/>
            <person name="Wilson V.G."/>
            <person name="Wigle W.L."/>
            <person name="Phalen D.N."/>
        </authorList>
    </citation>
    <scope>NUCLEOTIDE SEQUENCE</scope>
</reference>
<keyword evidence="4" id="KW-0426">Late protein</keyword>
<organism evidence="6">
    <name type="scientific">Psittacid alphaherpesvirus 1</name>
    <dbReference type="NCBI Taxonomy" id="50294"/>
    <lineage>
        <taxon>Viruses</taxon>
        <taxon>Duplodnaviria</taxon>
        <taxon>Heunggongvirae</taxon>
        <taxon>Peploviricota</taxon>
        <taxon>Herviviricetes</taxon>
        <taxon>Herpesvirales</taxon>
        <taxon>Orthoherpesviridae</taxon>
        <taxon>Alphaherpesvirinae</taxon>
        <taxon>Iltovirus</taxon>
        <taxon>Iltovirus psittacidalpha1</taxon>
    </lineage>
</organism>
<sequence>MRVSVSKIGTSCAERLLNDVNVWARVRNDPLLTILTAKMPLRKEYRRWFDGIEEDKPAAGADTSSLRIYLYLTKPKRSRGGRRNVHITAVVNGAHAFCLLSRMGAEKSPLGGETFCIRVSKSKLCPTPLEDLPDPRNEPVPSQILPADYTSLTSKAIPPLDPEWCVCLSPGAWWHYPTETVFFFHLKDIMKSICPAGWNSMTFCAILTAFLDPKPRNCDLRRDTRRRHVDQFGNTDGPGAELFCPCKVPCHNEDGPRRTPLRPRGEQNLLKLLFVGHVETVTQLQHACEPGYIPGDVSRVIRGNGADGRRVPPNCQAWDLLKFTQFASRSLLCGCRRCGAS</sequence>
<evidence type="ECO:0000256" key="1">
    <source>
        <dbReference type="ARBA" id="ARBA00022562"/>
    </source>
</evidence>
<keyword evidence="1" id="KW-1048">Host nucleus</keyword>
<evidence type="ECO:0000256" key="5">
    <source>
        <dbReference type="ARBA" id="ARBA00023200"/>
    </source>
</evidence>
<keyword evidence="5" id="KW-1035">Host cytoplasm</keyword>
<evidence type="ECO:0000256" key="3">
    <source>
        <dbReference type="ARBA" id="ARBA00022844"/>
    </source>
</evidence>
<dbReference type="EMBL" id="AF261756">
    <property type="protein sequence ID" value="AAK11962.1"/>
    <property type="molecule type" value="Genomic_DNA"/>
</dbReference>
<dbReference type="Pfam" id="PF03044">
    <property type="entry name" value="Herpes_UL16"/>
    <property type="match status" value="1"/>
</dbReference>
<dbReference type="GO" id="GO:0044423">
    <property type="term" value="C:virion component"/>
    <property type="evidence" value="ECO:0007669"/>
    <property type="project" value="UniProtKB-KW"/>
</dbReference>
<reference evidence="6" key="1">
    <citation type="submission" date="2000-04" db="EMBL/GenBank/DDBJ databases">
        <authorList>
            <person name="Tomaszewski E.K."/>
            <person name="Phalen D.N."/>
            <person name="Wilson V.G."/>
        </authorList>
    </citation>
    <scope>NUCLEOTIDE SEQUENCE</scope>
</reference>
<dbReference type="InterPro" id="IPR004286">
    <property type="entry name" value="Herpes_UL16/UL94"/>
</dbReference>
<protein>
    <submittedName>
        <fullName evidence="6">Host range protein</fullName>
    </submittedName>
</protein>
<name>Q99H46_9ALPH</name>
<evidence type="ECO:0000256" key="4">
    <source>
        <dbReference type="ARBA" id="ARBA00022921"/>
    </source>
</evidence>
<proteinExistence type="predicted"/>
<evidence type="ECO:0000256" key="2">
    <source>
        <dbReference type="ARBA" id="ARBA00022580"/>
    </source>
</evidence>
<keyword evidence="2" id="KW-0920">Virion tegument</keyword>
<accession>Q99H46</accession>
<keyword evidence="3" id="KW-0946">Virion</keyword>